<accession>A0ABN2BN81</accession>
<name>A0ABN2BN81_9ACTN</name>
<gene>
    <name evidence="1" type="ORF">GCM10009741_54600</name>
</gene>
<dbReference type="Gene3D" id="1.25.40.290">
    <property type="entry name" value="ARM repeat domains"/>
    <property type="match status" value="1"/>
</dbReference>
<dbReference type="InterPro" id="IPR016024">
    <property type="entry name" value="ARM-type_fold"/>
</dbReference>
<dbReference type="Proteomes" id="UP001500363">
    <property type="component" value="Unassembled WGS sequence"/>
</dbReference>
<organism evidence="1 2">
    <name type="scientific">Kribbella lupini</name>
    <dbReference type="NCBI Taxonomy" id="291602"/>
    <lineage>
        <taxon>Bacteria</taxon>
        <taxon>Bacillati</taxon>
        <taxon>Actinomycetota</taxon>
        <taxon>Actinomycetes</taxon>
        <taxon>Propionibacteriales</taxon>
        <taxon>Kribbellaceae</taxon>
        <taxon>Kribbella</taxon>
    </lineage>
</organism>
<sequence>MPTAEEMLSTESVVALGRILRTVEPALDFTALRAAPGQLSGLAFSDRGRLVRDALLADLPAGYAPVDQLFRAALEREDFTGWMIWPVTEAVAVRATSADAPGGDFERGLELLALLTPRLTAEFALRTFLAADLARALETVSTWTKHPDEHVRRLASEGTRPRLPWAKQVREILARPEVTREILDALRHDDSPYVRRSVANHLNDVSRANPALAVDIATSWLADPADTTPQLVSHALRTLVKAGDPAAMALLGYAPPAALTVDGPLLSVEGVTVGESLEFTFDARNEGPDEVRLAIDYVVHHVKANGTLTPKVFKLTTRTLAPGESISLAKRHSFKPISTRRYYAGEHALELQINGHPFGRATFTLTTEA</sequence>
<comment type="caution">
    <text evidence="1">The sequence shown here is derived from an EMBL/GenBank/DDBJ whole genome shotgun (WGS) entry which is preliminary data.</text>
</comment>
<protein>
    <submittedName>
        <fullName evidence="1">DNA alkylation repair protein</fullName>
    </submittedName>
</protein>
<evidence type="ECO:0000313" key="1">
    <source>
        <dbReference type="EMBL" id="GAA1544337.1"/>
    </source>
</evidence>
<proteinExistence type="predicted"/>
<reference evidence="1 2" key="1">
    <citation type="journal article" date="2019" name="Int. J. Syst. Evol. Microbiol.">
        <title>The Global Catalogue of Microorganisms (GCM) 10K type strain sequencing project: providing services to taxonomists for standard genome sequencing and annotation.</title>
        <authorList>
            <consortium name="The Broad Institute Genomics Platform"/>
            <consortium name="The Broad Institute Genome Sequencing Center for Infectious Disease"/>
            <person name="Wu L."/>
            <person name="Ma J."/>
        </authorList>
    </citation>
    <scope>NUCLEOTIDE SEQUENCE [LARGE SCALE GENOMIC DNA]</scope>
    <source>
        <strain evidence="1 2">JCM 14303</strain>
    </source>
</reference>
<keyword evidence="2" id="KW-1185">Reference proteome</keyword>
<dbReference type="EMBL" id="BAAANC010000003">
    <property type="protein sequence ID" value="GAA1544337.1"/>
    <property type="molecule type" value="Genomic_DNA"/>
</dbReference>
<evidence type="ECO:0000313" key="2">
    <source>
        <dbReference type="Proteomes" id="UP001500363"/>
    </source>
</evidence>
<dbReference type="SUPFAM" id="SSF48371">
    <property type="entry name" value="ARM repeat"/>
    <property type="match status" value="1"/>
</dbReference>